<dbReference type="SUPFAM" id="SSF53335">
    <property type="entry name" value="S-adenosyl-L-methionine-dependent methyltransferases"/>
    <property type="match status" value="1"/>
</dbReference>
<name>A0A8K0L5A3_9PEZI</name>
<proteinExistence type="inferred from homology"/>
<organism evidence="2 3">
    <name type="scientific">Elsinoe batatas</name>
    <dbReference type="NCBI Taxonomy" id="2601811"/>
    <lineage>
        <taxon>Eukaryota</taxon>
        <taxon>Fungi</taxon>
        <taxon>Dikarya</taxon>
        <taxon>Ascomycota</taxon>
        <taxon>Pezizomycotina</taxon>
        <taxon>Dothideomycetes</taxon>
        <taxon>Dothideomycetidae</taxon>
        <taxon>Myriangiales</taxon>
        <taxon>Elsinoaceae</taxon>
        <taxon>Elsinoe</taxon>
    </lineage>
</organism>
<keyword evidence="3" id="KW-1185">Reference proteome</keyword>
<dbReference type="GO" id="GO:0008168">
    <property type="term" value="F:methyltransferase activity"/>
    <property type="evidence" value="ECO:0007669"/>
    <property type="project" value="TreeGrafter"/>
</dbReference>
<evidence type="ECO:0000313" key="2">
    <source>
        <dbReference type="EMBL" id="KAG8628413.1"/>
    </source>
</evidence>
<gene>
    <name evidence="2" type="ORF">KVT40_004286</name>
</gene>
<evidence type="ECO:0000313" key="3">
    <source>
        <dbReference type="Proteomes" id="UP000809789"/>
    </source>
</evidence>
<dbReference type="Proteomes" id="UP000809789">
    <property type="component" value="Unassembled WGS sequence"/>
</dbReference>
<dbReference type="Pfam" id="PF05063">
    <property type="entry name" value="MT-A70"/>
    <property type="match status" value="1"/>
</dbReference>
<sequence length="413" mass="47895">MSSILYRNNDNDIFVVDIPATIAEAQSFSSARQLASCPPPQRPWLSSEPKSVKAKFNFSKPHSHDVEYQQVLFTVTKYLHDKEIARYHLPRWTGFANGVPCELQRPKSPQLSSPSAQYRVDERQLPQSLNLTRNEQSLYNLGEVTNRLVANNSDETFTLQIGNDANYYIAPKSMFFLGDCNKSRSFHEALWQYARDQNVPNNFHMLLMDPPWPNRSVRRSSSNDETRYEVCESVWHLRQLLFDMDISTLLADDGYVAVWVTNNQAARSLILSTDDGLFSAWNVVLVEEWLWVKLTQYGDPVLPIDGLWRKPYEVLLIGRRCGELMQGRDQRVYSKECERTKKRVIFAVPDLHSRKPCLKDLLQDLLRLPKDTRSLEVFARNLVSGWTSWGNQVLKFNDFRCWRDVQEQTSGVH</sequence>
<comment type="similarity">
    <text evidence="1">Belongs to the MT-A70-like family.</text>
</comment>
<dbReference type="AlphaFoldDB" id="A0A8K0L5A3"/>
<protein>
    <recommendedName>
        <fullName evidence="4">MT-A70-domain-containing protein</fullName>
    </recommendedName>
</protein>
<dbReference type="InterPro" id="IPR007757">
    <property type="entry name" value="MT-A70-like"/>
</dbReference>
<dbReference type="OrthoDB" id="61116at2759"/>
<evidence type="ECO:0008006" key="4">
    <source>
        <dbReference type="Google" id="ProtNLM"/>
    </source>
</evidence>
<evidence type="ECO:0000256" key="1">
    <source>
        <dbReference type="PROSITE-ProRule" id="PRU00489"/>
    </source>
</evidence>
<accession>A0A8K0L5A3</accession>
<dbReference type="PROSITE" id="PS51143">
    <property type="entry name" value="MT_A70"/>
    <property type="match status" value="1"/>
</dbReference>
<dbReference type="GO" id="GO:0005634">
    <property type="term" value="C:nucleus"/>
    <property type="evidence" value="ECO:0007669"/>
    <property type="project" value="TreeGrafter"/>
</dbReference>
<reference evidence="2" key="1">
    <citation type="submission" date="2021-07" db="EMBL/GenBank/DDBJ databases">
        <title>Elsinoe batatas strain:CRI-CJ2 Genome sequencing and assembly.</title>
        <authorList>
            <person name="Huang L."/>
        </authorList>
    </citation>
    <scope>NUCLEOTIDE SEQUENCE</scope>
    <source>
        <strain evidence="2">CRI-CJ2</strain>
    </source>
</reference>
<dbReference type="PANTHER" id="PTHR12829:SF4">
    <property type="entry name" value="N(6)-ADENINE-SPECIFIC METHYLTRANSFERASE METTL4"/>
    <property type="match status" value="1"/>
</dbReference>
<dbReference type="InterPro" id="IPR029063">
    <property type="entry name" value="SAM-dependent_MTases_sf"/>
</dbReference>
<comment type="caution">
    <text evidence="2">The sequence shown here is derived from an EMBL/GenBank/DDBJ whole genome shotgun (WGS) entry which is preliminary data.</text>
</comment>
<dbReference type="EMBL" id="JAESVG020000004">
    <property type="protein sequence ID" value="KAG8628413.1"/>
    <property type="molecule type" value="Genomic_DNA"/>
</dbReference>
<dbReference type="PANTHER" id="PTHR12829">
    <property type="entry name" value="N6-ADENOSINE-METHYLTRANSFERASE"/>
    <property type="match status" value="1"/>
</dbReference>